<dbReference type="InterPro" id="IPR038081">
    <property type="entry name" value="CalX-like_sf"/>
</dbReference>
<evidence type="ECO:0000259" key="5">
    <source>
        <dbReference type="PROSITE" id="PS51841"/>
    </source>
</evidence>
<dbReference type="InterPro" id="IPR003644">
    <property type="entry name" value="Calx_beta"/>
</dbReference>
<dbReference type="Gene3D" id="2.60.40.2030">
    <property type="match status" value="3"/>
</dbReference>
<feature type="domain" description="LTD" evidence="5">
    <location>
        <begin position="1226"/>
        <end position="1392"/>
    </location>
</feature>
<feature type="non-terminal residue" evidence="6">
    <location>
        <position position="2161"/>
    </location>
</feature>
<dbReference type="Gene3D" id="2.60.40.1260">
    <property type="entry name" value="Lamin Tail domain"/>
    <property type="match status" value="1"/>
</dbReference>
<evidence type="ECO:0000256" key="3">
    <source>
        <dbReference type="ARBA" id="ARBA00022837"/>
    </source>
</evidence>
<feature type="region of interest" description="Disordered" evidence="4">
    <location>
        <begin position="1386"/>
        <end position="1419"/>
    </location>
</feature>
<feature type="region of interest" description="Disordered" evidence="4">
    <location>
        <begin position="2113"/>
        <end position="2161"/>
    </location>
</feature>
<feature type="region of interest" description="Disordered" evidence="4">
    <location>
        <begin position="1"/>
        <end position="23"/>
    </location>
</feature>
<evidence type="ECO:0000313" key="6">
    <source>
        <dbReference type="EMBL" id="EMI56497.1"/>
    </source>
</evidence>
<evidence type="ECO:0000313" key="7">
    <source>
        <dbReference type="Proteomes" id="UP000011885"/>
    </source>
</evidence>
<dbReference type="InterPro" id="IPR001322">
    <property type="entry name" value="Lamin_tail_dom"/>
</dbReference>
<dbReference type="Proteomes" id="UP000011885">
    <property type="component" value="Unassembled WGS sequence"/>
</dbReference>
<keyword evidence="1" id="KW-0732">Signal</keyword>
<feature type="domain" description="LTD" evidence="5">
    <location>
        <begin position="1967"/>
        <end position="2103"/>
    </location>
</feature>
<dbReference type="EMBL" id="ANOH01000144">
    <property type="protein sequence ID" value="EMI56497.1"/>
    <property type="molecule type" value="Genomic_DNA"/>
</dbReference>
<dbReference type="PANTHER" id="PTHR37397">
    <property type="entry name" value="SI:CH211-183D21.1"/>
    <property type="match status" value="1"/>
</dbReference>
<dbReference type="GO" id="GO:0007154">
    <property type="term" value="P:cell communication"/>
    <property type="evidence" value="ECO:0007669"/>
    <property type="project" value="InterPro"/>
</dbReference>
<keyword evidence="2" id="KW-0677">Repeat</keyword>
<dbReference type="SUPFAM" id="SSF141072">
    <property type="entry name" value="CalX-like"/>
    <property type="match status" value="3"/>
</dbReference>
<dbReference type="Pfam" id="PF00932">
    <property type="entry name" value="LTD"/>
    <property type="match status" value="2"/>
</dbReference>
<reference evidence="6 7" key="1">
    <citation type="journal article" date="2013" name="Mar. Genomics">
        <title>Expression of sulfatases in Rhodopirellula baltica and the diversity of sulfatases in the genus Rhodopirellula.</title>
        <authorList>
            <person name="Wegner C.E."/>
            <person name="Richter-Heitmann T."/>
            <person name="Klindworth A."/>
            <person name="Klockow C."/>
            <person name="Richter M."/>
            <person name="Achstetter T."/>
            <person name="Glockner F.O."/>
            <person name="Harder J."/>
        </authorList>
    </citation>
    <scope>NUCLEOTIDE SEQUENCE [LARGE SCALE GENOMIC DNA]</scope>
    <source>
        <strain evidence="6 7">SM41</strain>
    </source>
</reference>
<dbReference type="InterPro" id="IPR013783">
    <property type="entry name" value="Ig-like_fold"/>
</dbReference>
<keyword evidence="7" id="KW-1185">Reference proteome</keyword>
<evidence type="ECO:0000256" key="4">
    <source>
        <dbReference type="SAM" id="MobiDB-lite"/>
    </source>
</evidence>
<keyword evidence="3" id="KW-0106">Calcium</keyword>
<dbReference type="Gene3D" id="2.60.40.10">
    <property type="entry name" value="Immunoglobulins"/>
    <property type="match status" value="2"/>
</dbReference>
<dbReference type="SUPFAM" id="SSF74853">
    <property type="entry name" value="Lamin A/C globular tail domain"/>
    <property type="match status" value="2"/>
</dbReference>
<protein>
    <submittedName>
        <fullName evidence="6">Extracellular nuclease</fullName>
    </submittedName>
</protein>
<dbReference type="PROSITE" id="PS51841">
    <property type="entry name" value="LTD"/>
    <property type="match status" value="3"/>
</dbReference>
<comment type="caution">
    <text evidence="6">The sequence shown here is derived from an EMBL/GenBank/DDBJ whole genome shotgun (WGS) entry which is preliminary data.</text>
</comment>
<dbReference type="PANTHER" id="PTHR37397:SF1">
    <property type="entry name" value="LTD DOMAIN-CONTAINING PROTEIN"/>
    <property type="match status" value="1"/>
</dbReference>
<feature type="domain" description="LTD" evidence="5">
    <location>
        <begin position="1521"/>
        <end position="1662"/>
    </location>
</feature>
<dbReference type="SMART" id="SM00237">
    <property type="entry name" value="Calx_beta"/>
    <property type="match status" value="3"/>
</dbReference>
<dbReference type="InterPro" id="IPR036415">
    <property type="entry name" value="Lamin_tail_dom_sf"/>
</dbReference>
<dbReference type="Pfam" id="PF03160">
    <property type="entry name" value="Calx-beta"/>
    <property type="match status" value="3"/>
</dbReference>
<feature type="compositionally biased region" description="Acidic residues" evidence="4">
    <location>
        <begin position="2122"/>
        <end position="2131"/>
    </location>
</feature>
<organism evidence="6 7">
    <name type="scientific">Rhodopirellula sallentina SM41</name>
    <dbReference type="NCBI Taxonomy" id="1263870"/>
    <lineage>
        <taxon>Bacteria</taxon>
        <taxon>Pseudomonadati</taxon>
        <taxon>Planctomycetota</taxon>
        <taxon>Planctomycetia</taxon>
        <taxon>Pirellulales</taxon>
        <taxon>Pirellulaceae</taxon>
        <taxon>Rhodopirellula</taxon>
    </lineage>
</organism>
<dbReference type="GO" id="GO:0016020">
    <property type="term" value="C:membrane"/>
    <property type="evidence" value="ECO:0007669"/>
    <property type="project" value="InterPro"/>
</dbReference>
<name>M5U4W1_9BACT</name>
<sequence>MSYDTTPASDSGGNEFSVEASTQGLNSGGSGLVLQSADWGGQGIFESQDIDVSSLSTVDVAAVALGEGSDFINAGSEQFAWFYKLDGVRTDSTTYTDPTLDTGASLDWTLAGLNVAGVNDLVVGFEFNINGGGDGFEIGSITVDDLGGGGGTDVSITATDAVKAEGDSGTTSFTFDIIRTGDTSGTSDVTWTVNNVDTDAADFSGTLTGTENFLAGETTKTVTIDVVGDTTAESDEDFTVDLSAVVGATITAGTAIGTIQDDDTAAPAADLIITGVVDGPLSGGTPKSVEFYVVNNIPDLSIYGFGSANNGGGSDGEEFTFPAVAATAGDYIHVATESPGFTSFFGFAPDYTDANAININGDDAIELFQNGTVIDVFGDINTDGTGEAWDHLDGWAYRNDGTGPDTSTFVLANWSFSGINVLDGETDNGSASTPFPIETYNAGGGVASVAITAVDSIKSEGDAGLTDFTFEVTRSGPLTGALTVDYDVIASGSAGVADLATDFSAAASDYSGQVTFADGVGGSQTITVRVSGDTTVESTESFTVELSNASSGVIGTASAAGSIQDDDTPLSNAVINEFVFDHIGTDSNEYIEIFGAASEDLSAYSVLVIDGTGTTGNIKHAITLGTSDASGYQLAGGDVQAAETFTNGDDQTILLVRGFFGSVGDDIDIADDGVIDNVLWTDLIDDVGLGGDATFVYSTTSLTAESLGDGSIHDPGGASRIPNGFDTDTAADWRRNDFDGDGLPDYGITGTAIDFGEAINTPGTAAGGGMGDPSPNALGVPIVPALTVFESDGVTNVSESGVSDSFTIGLTTNPTSQVDITVTPNADIDLGSGSGVAITLTFTDRLPQTVTAVGFDDGDIETAIETGLITIAASSMDGDYNGKTASVTANIADNDESVGPAYLNEFVIDHRGSDLDDFVEIKAGNNANLSSLTLLSIDGDGEFSGNIDATEILGTANGSGFYVVNPSDPLGFFNDTNFALVEGFAGGVGDDLDVDNNGTFDWLDSPVPSGGMSAAPWTVLRDAVAIPASGDSTFGFVELTAATLADGDSFDPGGASRIPDATGPTTAASDWVRNDFEGQGLPNYPFTTPANPSAPGNALNTPGLTNTLNNGIGVVETFNSTDVEEGGASDSVLVSINGIALTGDVTVTITPDSQLDLGAGAGTAVTRTFTSSFSGPFSIDVDAVNDATTEGPHTGMISFEITASADANYAAGTTAPDVAVNITDDESPTPQVAISEIMYNPASIEDGALPEWIEIVNTGTTSVDINGWSFDDEDGTDWTAISGASPLASGGVAVIFDSAYTSSADFRNEWGVPASAQVLGVTWGNLSNSPSSTNEILGLYDAGGATIDLVNYDDSGDWPSDNGTASIFLTNLAADNNVGANWELHDTSASPAQDPVPTNPTGTGTAFDDTDEGSPGEVPTYTPGSLTVGIGASADGYEQTSPVPTIPGRFVVTQTGVSATDTVISYSISGGSASVGSDFTAPSGTVTILAGQTTADIDIPVLDDAGFEGTEDLEITLDLVTSGSATIDAAGSTAAIDIFDNDPAIGYAAGDVIINEIMKNPDFVLDSEGEYFEVYNTTGGDVDLNGWVISDNGTDSHVINNGGPLIVASGGYLVLGINANSGANGGITVDYEYEGIALANGDDEVVLTDATGTEIDRVEYTDADFPGVTGASLEFLPSLLGGGDDHTQNDLGANWQASTTLIGAGPDLGTPGAINSAASPEINVTGLTLTINDGDVTPSSTDGTDFGGVVIGSPVTSTFTIENQGAASLDVSAISLTGVDAGEFSISNVSVALPTSVASAGSITFDVTFNPTAVGAKNATVEITNTDLDEGTYDFAITGNATAALSPEITVESNFTEIVDGDATPDAADNTDFGSVDVTSGLAVETYFISNDGTSDLTIPASGVTFSGAAAADFTAIAATGSTGFDPAVGVVIAPGDTASFSVEFDASATGARNATVNIANDDADESPYDFAITGNGVNAATNIVINEVDADTPGTDSAEFIELFGPAGTSLDGLSVVLYNGDDDASYDSIDLDGHSIPADGYFVIGSASVPNVDLVEFTTNGIQNGPDAVALVVGDATSYPNDTPIASLAAGNIVDAVVYDTNDGDDSALLTGVGETTQYNEDENSDGDIESNSRVPNGLDSSPFVAQAPTPGESNDPIV</sequence>
<gene>
    <name evidence="6" type="ORF">RSSM_02088</name>
</gene>
<accession>M5U4W1</accession>
<evidence type="ECO:0000256" key="2">
    <source>
        <dbReference type="ARBA" id="ARBA00022737"/>
    </source>
</evidence>
<proteinExistence type="predicted"/>
<evidence type="ECO:0000256" key="1">
    <source>
        <dbReference type="ARBA" id="ARBA00022729"/>
    </source>
</evidence>
<dbReference type="InterPro" id="IPR017868">
    <property type="entry name" value="Filamin/ABP280_repeat-like"/>
</dbReference>
<dbReference type="NCBIfam" id="NF012200">
    <property type="entry name" value="choice_anch_D"/>
    <property type="match status" value="2"/>
</dbReference>
<dbReference type="PROSITE" id="PS50194">
    <property type="entry name" value="FILAMIN_REPEAT"/>
    <property type="match status" value="1"/>
</dbReference>